<evidence type="ECO:0000313" key="2">
    <source>
        <dbReference type="Proteomes" id="UP000828941"/>
    </source>
</evidence>
<evidence type="ECO:0000313" key="1">
    <source>
        <dbReference type="EMBL" id="KAI4349702.1"/>
    </source>
</evidence>
<comment type="caution">
    <text evidence="1">The sequence shown here is derived from an EMBL/GenBank/DDBJ whole genome shotgun (WGS) entry which is preliminary data.</text>
</comment>
<keyword evidence="2" id="KW-1185">Reference proteome</keyword>
<protein>
    <submittedName>
        <fullName evidence="1">Uncharacterized protein</fullName>
    </submittedName>
</protein>
<name>A0ACB9PMG2_BAUVA</name>
<gene>
    <name evidence="1" type="ORF">L6164_010264</name>
</gene>
<dbReference type="Proteomes" id="UP000828941">
    <property type="component" value="Chromosome 4"/>
</dbReference>
<reference evidence="1 2" key="1">
    <citation type="journal article" date="2022" name="DNA Res.">
        <title>Chromosomal-level genome assembly of the orchid tree Bauhinia variegata (Leguminosae; Cercidoideae) supports the allotetraploid origin hypothesis of Bauhinia.</title>
        <authorList>
            <person name="Zhong Y."/>
            <person name="Chen Y."/>
            <person name="Zheng D."/>
            <person name="Pang J."/>
            <person name="Liu Y."/>
            <person name="Luo S."/>
            <person name="Meng S."/>
            <person name="Qian L."/>
            <person name="Wei D."/>
            <person name="Dai S."/>
            <person name="Zhou R."/>
        </authorList>
    </citation>
    <scope>NUCLEOTIDE SEQUENCE [LARGE SCALE GENOMIC DNA]</scope>
    <source>
        <strain evidence="1">BV-YZ2020</strain>
    </source>
</reference>
<proteinExistence type="predicted"/>
<dbReference type="EMBL" id="CM039429">
    <property type="protein sequence ID" value="KAI4349702.1"/>
    <property type="molecule type" value="Genomic_DNA"/>
</dbReference>
<sequence>MSNSGGSAVMRTHGSDRFYNPPAVRRNQQLLEQQQLQKQLQRPLKSDRRVDPVEPDTLTDSDESALSRPSSACSFTPPRTANLTILDRLIASVTPFVPAKFLTEPRMKGWRTPEADGEPYFCLEDLWESVREWSAYGVTVSVNLNGINPVKQYYVPLLSAIQVYIEPRRLRKLSEDSDTESLKETSSVGSNDCEMEKRTKGGFDVAWPPLNLINANARRLSKLTLLDRTPMSSSIDESEVCNSPGLLAYEFIELDRPHVRKPFHDKVNELAEDFPDLKKYRSCDLLPSSWFSVAWYPIYRIPVGSTLKNVEASFLTYHPLSTHPRGKNQPQFHASSGKKVHGVDASPKFSLPVFGLASYKLKDSILTSDGPSERQQEKSLFQAAEIWLRHLDVNHHDFRFFNDRNSQRR</sequence>
<accession>A0ACB9PMG2</accession>
<organism evidence="1 2">
    <name type="scientific">Bauhinia variegata</name>
    <name type="common">Purple orchid tree</name>
    <name type="synonym">Phanera variegata</name>
    <dbReference type="NCBI Taxonomy" id="167791"/>
    <lineage>
        <taxon>Eukaryota</taxon>
        <taxon>Viridiplantae</taxon>
        <taxon>Streptophyta</taxon>
        <taxon>Embryophyta</taxon>
        <taxon>Tracheophyta</taxon>
        <taxon>Spermatophyta</taxon>
        <taxon>Magnoliopsida</taxon>
        <taxon>eudicotyledons</taxon>
        <taxon>Gunneridae</taxon>
        <taxon>Pentapetalae</taxon>
        <taxon>rosids</taxon>
        <taxon>fabids</taxon>
        <taxon>Fabales</taxon>
        <taxon>Fabaceae</taxon>
        <taxon>Cercidoideae</taxon>
        <taxon>Cercideae</taxon>
        <taxon>Bauhiniinae</taxon>
        <taxon>Bauhinia</taxon>
    </lineage>
</organism>